<dbReference type="InterPro" id="IPR012997">
    <property type="entry name" value="RplA"/>
</dbReference>
<evidence type="ECO:0000256" key="4">
    <source>
        <dbReference type="RuleBase" id="RU003495"/>
    </source>
</evidence>
<keyword evidence="3" id="KW-0732">Signal</keyword>
<dbReference type="InterPro" id="IPR034718">
    <property type="entry name" value="RlpA"/>
</dbReference>
<dbReference type="PANTHER" id="PTHR34183:SF8">
    <property type="entry name" value="ENDOLYTIC PEPTIDOGLYCAN TRANSGLYCOSYLASE RLPA-RELATED"/>
    <property type="match status" value="1"/>
</dbReference>
<dbReference type="InterPro" id="IPR009009">
    <property type="entry name" value="RlpA-like_DPBB"/>
</dbReference>
<feature type="signal peptide" evidence="3">
    <location>
        <begin position="1"/>
        <end position="24"/>
    </location>
</feature>
<evidence type="ECO:0000256" key="1">
    <source>
        <dbReference type="ARBA" id="ARBA00023239"/>
    </source>
</evidence>
<keyword evidence="7" id="KW-1185">Reference proteome</keyword>
<accession>A0A0C4WS43</accession>
<dbReference type="AlphaFoldDB" id="A0A0C4WS43"/>
<comment type="similarity">
    <text evidence="3 4">Belongs to the RlpA family.</text>
</comment>
<evidence type="ECO:0000313" key="7">
    <source>
        <dbReference type="Proteomes" id="UP000068210"/>
    </source>
</evidence>
<feature type="domain" description="RlpA-like protein double-psi beta-barrel" evidence="5">
    <location>
        <begin position="30"/>
        <end position="117"/>
    </location>
</feature>
<keyword evidence="2 3" id="KW-0961">Cell wall biogenesis/degradation</keyword>
<dbReference type="PANTHER" id="PTHR34183">
    <property type="entry name" value="ENDOLYTIC PEPTIDOGLYCAN TRANSGLYCOSYLASE RLPA"/>
    <property type="match status" value="1"/>
</dbReference>
<organism evidence="6 7">
    <name type="scientific">Azotobacter chroococcum NCIMB 8003</name>
    <dbReference type="NCBI Taxonomy" id="1328314"/>
    <lineage>
        <taxon>Bacteria</taxon>
        <taxon>Pseudomonadati</taxon>
        <taxon>Pseudomonadota</taxon>
        <taxon>Gammaproteobacteria</taxon>
        <taxon>Pseudomonadales</taxon>
        <taxon>Pseudomonadaceae</taxon>
        <taxon>Azotobacter</taxon>
    </lineage>
</organism>
<evidence type="ECO:0000256" key="3">
    <source>
        <dbReference type="HAMAP-Rule" id="MF_02071"/>
    </source>
</evidence>
<dbReference type="HOGENOM" id="CLU_042923_7_2_6"/>
<dbReference type="Proteomes" id="UP000068210">
    <property type="component" value="Chromosome"/>
</dbReference>
<keyword evidence="6" id="KW-0449">Lipoprotein</keyword>
<dbReference type="RefSeq" id="WP_039805645.1">
    <property type="nucleotide sequence ID" value="NZ_CP010415.1"/>
</dbReference>
<dbReference type="NCBIfam" id="TIGR00413">
    <property type="entry name" value="rlpA"/>
    <property type="match status" value="1"/>
</dbReference>
<dbReference type="KEGG" id="acx:Achr_30070"/>
<protein>
    <recommendedName>
        <fullName evidence="3">Endolytic peptidoglycan transglycosylase RlpA</fullName>
        <ecNumber evidence="3">4.2.2.-</ecNumber>
    </recommendedName>
</protein>
<dbReference type="EMBL" id="CP010415">
    <property type="protein sequence ID" value="AJE22420.1"/>
    <property type="molecule type" value="Genomic_DNA"/>
</dbReference>
<gene>
    <name evidence="3" type="primary">rlpA</name>
    <name evidence="6" type="ORF">Achr_30070</name>
</gene>
<sequence length="123" mass="13521" precursor="true">MLRTLSLALLLALLAGYPAPRLEAGTYATKGMASYYAARHHGKRTASGERVDRNALTAAHRSLPLGSRVRVTSLQTRRSVVVRINDRGPHSRGRIIDLSYKAARQLEMLNAGVAMVRLELLDN</sequence>
<dbReference type="EC" id="4.2.2.-" evidence="3"/>
<dbReference type="GO" id="GO:0071555">
    <property type="term" value="P:cell wall organization"/>
    <property type="evidence" value="ECO:0007669"/>
    <property type="project" value="UniProtKB-KW"/>
</dbReference>
<evidence type="ECO:0000259" key="5">
    <source>
        <dbReference type="Pfam" id="PF03330"/>
    </source>
</evidence>
<evidence type="ECO:0000256" key="2">
    <source>
        <dbReference type="ARBA" id="ARBA00023316"/>
    </source>
</evidence>
<dbReference type="Gene3D" id="2.40.40.10">
    <property type="entry name" value="RlpA-like domain"/>
    <property type="match status" value="1"/>
</dbReference>
<name>A0A0C4WS43_9GAMM</name>
<dbReference type="HAMAP" id="MF_02071">
    <property type="entry name" value="RlpA"/>
    <property type="match status" value="1"/>
</dbReference>
<dbReference type="STRING" id="1328314.Achr_30070"/>
<dbReference type="CDD" id="cd22268">
    <property type="entry name" value="DPBB_RlpA-like"/>
    <property type="match status" value="1"/>
</dbReference>
<proteinExistence type="inferred from homology"/>
<dbReference type="GO" id="GO:0000270">
    <property type="term" value="P:peptidoglycan metabolic process"/>
    <property type="evidence" value="ECO:0007669"/>
    <property type="project" value="UniProtKB-UniRule"/>
</dbReference>
<dbReference type="SUPFAM" id="SSF50685">
    <property type="entry name" value="Barwin-like endoglucanases"/>
    <property type="match status" value="1"/>
</dbReference>
<feature type="chain" id="PRO_5009983161" description="Endolytic peptidoglycan transglycosylase RlpA" evidence="3">
    <location>
        <begin position="25"/>
        <end position="123"/>
    </location>
</feature>
<dbReference type="GO" id="GO:0008932">
    <property type="term" value="F:lytic endotransglycosylase activity"/>
    <property type="evidence" value="ECO:0007669"/>
    <property type="project" value="UniProtKB-UniRule"/>
</dbReference>
<dbReference type="InterPro" id="IPR036908">
    <property type="entry name" value="RlpA-like_sf"/>
</dbReference>
<reference evidence="6 7" key="1">
    <citation type="journal article" date="2015" name="PLoS ONE">
        <title>Azotobacter Genomes: The Genome of Azotobacter chroococcum NCIMB 8003 (ATCC 4412).</title>
        <authorList>
            <person name="Robson R.L."/>
            <person name="Jones R."/>
            <person name="Robson R.M."/>
            <person name="Schwartz A."/>
            <person name="Richardson T.H."/>
        </authorList>
    </citation>
    <scope>NUCLEOTIDE SEQUENCE [LARGE SCALE GENOMIC DNA]</scope>
    <source>
        <strain evidence="6 7">NCIMB 8003</strain>
    </source>
</reference>
<comment type="function">
    <text evidence="3">Lytic transglycosylase with a strong preference for naked glycan strands that lack stem peptides.</text>
</comment>
<evidence type="ECO:0000313" key="6">
    <source>
        <dbReference type="EMBL" id="AJE22420.1"/>
    </source>
</evidence>
<dbReference type="Pfam" id="PF03330">
    <property type="entry name" value="DPBB_1"/>
    <property type="match status" value="1"/>
</dbReference>
<keyword evidence="1 3" id="KW-0456">Lyase</keyword>